<comment type="similarity">
    <text evidence="1">Belongs to the helicase family. RecQ subfamily.</text>
</comment>
<evidence type="ECO:0000259" key="13">
    <source>
        <dbReference type="PROSITE" id="PS51198"/>
    </source>
</evidence>
<dbReference type="SMART" id="SM00487">
    <property type="entry name" value="DEXDc"/>
    <property type="match status" value="1"/>
</dbReference>
<evidence type="ECO:0000256" key="6">
    <source>
        <dbReference type="ARBA" id="ARBA00023125"/>
    </source>
</evidence>
<dbReference type="GO" id="GO:0043138">
    <property type="term" value="F:3'-5' DNA helicase activity"/>
    <property type="evidence" value="ECO:0007669"/>
    <property type="project" value="UniProtKB-EC"/>
</dbReference>
<dbReference type="Gene3D" id="3.40.50.300">
    <property type="entry name" value="P-loop containing nucleotide triphosphate hydrolases"/>
    <property type="match status" value="4"/>
</dbReference>
<dbReference type="InterPro" id="IPR027417">
    <property type="entry name" value="P-loop_NTPase"/>
</dbReference>
<dbReference type="InterPro" id="IPR014017">
    <property type="entry name" value="DNA_helicase_UvrD-like_C"/>
</dbReference>
<dbReference type="InterPro" id="IPR036397">
    <property type="entry name" value="RNaseH_sf"/>
</dbReference>
<evidence type="ECO:0000256" key="1">
    <source>
        <dbReference type="ARBA" id="ARBA00005446"/>
    </source>
</evidence>
<dbReference type="InterPro" id="IPR004589">
    <property type="entry name" value="DNA_helicase_ATP-dep_RecQ"/>
</dbReference>
<dbReference type="GO" id="GO:0009378">
    <property type="term" value="F:four-way junction helicase activity"/>
    <property type="evidence" value="ECO:0007669"/>
    <property type="project" value="TreeGrafter"/>
</dbReference>
<dbReference type="InterPro" id="IPR001650">
    <property type="entry name" value="Helicase_C-like"/>
</dbReference>
<dbReference type="PANTHER" id="PTHR13710">
    <property type="entry name" value="DNA HELICASE RECQ FAMILY MEMBER"/>
    <property type="match status" value="1"/>
</dbReference>
<comment type="caution">
    <text evidence="14">The sequence shown here is derived from an EMBL/GenBank/DDBJ whole genome shotgun (WGS) entry which is preliminary data.</text>
</comment>
<keyword evidence="6" id="KW-0238">DNA-binding</keyword>
<dbReference type="GO" id="GO:0005694">
    <property type="term" value="C:chromosome"/>
    <property type="evidence" value="ECO:0007669"/>
    <property type="project" value="TreeGrafter"/>
</dbReference>
<evidence type="ECO:0000256" key="10">
    <source>
        <dbReference type="PROSITE-ProRule" id="PRU00560"/>
    </source>
</evidence>
<dbReference type="GO" id="GO:0000724">
    <property type="term" value="P:double-strand break repair via homologous recombination"/>
    <property type="evidence" value="ECO:0007669"/>
    <property type="project" value="TreeGrafter"/>
</dbReference>
<dbReference type="InterPro" id="IPR014016">
    <property type="entry name" value="UvrD-like_ATP-bd"/>
</dbReference>
<dbReference type="SMART" id="SM00490">
    <property type="entry name" value="HELICc"/>
    <property type="match status" value="1"/>
</dbReference>
<keyword evidence="2 10" id="KW-0547">Nucleotide-binding</keyword>
<evidence type="ECO:0000256" key="9">
    <source>
        <dbReference type="ARBA" id="ARBA00034808"/>
    </source>
</evidence>
<dbReference type="PROSITE" id="PS51192">
    <property type="entry name" value="HELICASE_ATP_BIND_1"/>
    <property type="match status" value="1"/>
</dbReference>
<accession>R9HG38</accession>
<name>R9HG38_PHOVU</name>
<evidence type="ECO:0000313" key="15">
    <source>
        <dbReference type="Proteomes" id="UP000014151"/>
    </source>
</evidence>
<dbReference type="GO" id="GO:0005737">
    <property type="term" value="C:cytoplasm"/>
    <property type="evidence" value="ECO:0007669"/>
    <property type="project" value="TreeGrafter"/>
</dbReference>
<dbReference type="Pfam" id="PF00270">
    <property type="entry name" value="DEAD"/>
    <property type="match status" value="1"/>
</dbReference>
<dbReference type="Proteomes" id="UP000014151">
    <property type="component" value="Unassembled WGS sequence"/>
</dbReference>
<dbReference type="EMBL" id="ASSN01000017">
    <property type="protein sequence ID" value="EOS02889.1"/>
    <property type="molecule type" value="Genomic_DNA"/>
</dbReference>
<dbReference type="Pfam" id="PF00580">
    <property type="entry name" value="UvrD-helicase"/>
    <property type="match status" value="2"/>
</dbReference>
<feature type="domain" description="UvrD-like helicase ATP-binding" evidence="13">
    <location>
        <begin position="1901"/>
        <end position="2342"/>
    </location>
</feature>
<dbReference type="CDD" id="cd17932">
    <property type="entry name" value="DEXQc_UvrD"/>
    <property type="match status" value="1"/>
</dbReference>
<dbReference type="InterPro" id="IPR014001">
    <property type="entry name" value="Helicase_ATP-bd"/>
</dbReference>
<dbReference type="SUPFAM" id="SSF53098">
    <property type="entry name" value="Ribonuclease H-like"/>
    <property type="match status" value="1"/>
</dbReference>
<dbReference type="NCBIfam" id="TIGR00614">
    <property type="entry name" value="recQ_fam"/>
    <property type="match status" value="1"/>
</dbReference>
<evidence type="ECO:0000259" key="12">
    <source>
        <dbReference type="PROSITE" id="PS51194"/>
    </source>
</evidence>
<dbReference type="Pfam" id="PF00271">
    <property type="entry name" value="Helicase_C"/>
    <property type="match status" value="1"/>
</dbReference>
<evidence type="ECO:0000256" key="2">
    <source>
        <dbReference type="ARBA" id="ARBA00022741"/>
    </source>
</evidence>
<dbReference type="RefSeq" id="WP_016213096.1">
    <property type="nucleotide sequence ID" value="NZ_KE159476.1"/>
</dbReference>
<comment type="catalytic activity">
    <reaction evidence="8">
        <text>Couples ATP hydrolysis with the unwinding of duplex DNA by translocating in the 3'-5' direction.</text>
        <dbReference type="EC" id="5.6.2.4"/>
    </reaction>
</comment>
<dbReference type="CDD" id="cd17920">
    <property type="entry name" value="DEXHc_RecQ"/>
    <property type="match status" value="1"/>
</dbReference>
<dbReference type="InterPro" id="IPR012337">
    <property type="entry name" value="RNaseH-like_sf"/>
</dbReference>
<dbReference type="HOGENOM" id="CLU_228001_0_0_10"/>
<evidence type="ECO:0000259" key="11">
    <source>
        <dbReference type="PROSITE" id="PS51192"/>
    </source>
</evidence>
<dbReference type="GO" id="GO:0016787">
    <property type="term" value="F:hydrolase activity"/>
    <property type="evidence" value="ECO:0007669"/>
    <property type="project" value="UniProtKB-UniRule"/>
</dbReference>
<keyword evidence="7" id="KW-0413">Isomerase</keyword>
<dbReference type="PROSITE" id="PS51194">
    <property type="entry name" value="HELICASE_CTER"/>
    <property type="match status" value="1"/>
</dbReference>
<keyword evidence="3 10" id="KW-0378">Hydrolase</keyword>
<evidence type="ECO:0000256" key="5">
    <source>
        <dbReference type="ARBA" id="ARBA00022840"/>
    </source>
</evidence>
<keyword evidence="4 10" id="KW-0347">Helicase</keyword>
<protein>
    <recommendedName>
        <fullName evidence="9">DNA 3'-5' helicase</fullName>
        <ecNumber evidence="9">5.6.2.4</ecNumber>
    </recommendedName>
</protein>
<evidence type="ECO:0000256" key="7">
    <source>
        <dbReference type="ARBA" id="ARBA00023235"/>
    </source>
</evidence>
<dbReference type="Pfam" id="PF13361">
    <property type="entry name" value="UvrD_C"/>
    <property type="match status" value="1"/>
</dbReference>
<feature type="domain" description="Helicase C-terminal" evidence="12">
    <location>
        <begin position="1273"/>
        <end position="1454"/>
    </location>
</feature>
<sequence length="2577" mass="300897">MSSIYIHKDFVVGHLEDVDLSNLPVIRHAPRAIRPVLIGYINRSRSYDNYAFCITNNYGIDTDDLSYAPIQLYIDKKEWIDKEDIKENRWIVFELLKQPGRTRHKAMRVRYLRPTLEDYAIAKNYVGEYSQIQGQIQGNGFSERIKLNIEEEITKFFFSSIVGKQLILNNLYQRKSEDIKEWEKYLSHLSTEEKENFVFDETLLKPTAELRQTLSSQLGKVDWLLHPSVIAYLNSNFDSIESILNQIKKEDDKQKVIEYIANSTISSNELKERLFLMSFSLSLYNSLSSKESLIRQCEEQGVKKVTQLFLFHLHNLPDTDTKILSELLSKDVFVSALKMLDTTEAYQILIRLEEQFALNIVATEFRETELFSLYIGDKWNSLKSDIPYIAFDLESDGDIITQFAFLTEDNIRTYDGEEQLNSLMRKLKNQKIIVGHNIKQWDLPILEKKGLKTMAYVWDTLEIEILLNPCRYAYSLHTSHNAEDDTKLVNDLFWNQLFRLSEDVELVKQLRPVLPTQINEILQHLQVDYFSDYFKSTAKPNQQFFQELRPLGEKLKETLKKIDSIPVAEPTLIIAPENLWARIAQMVHVEFPVVDDEQKYLSVDVKRLYEHPLDSIIEQKILERFCIVSKTPLIENLAQYLKAENENNNKIVFTADKLSDYLFFSKSHIDCVDINAFESKKITDKQYKHIYVIGAELLDRVHKCKIVEDKSFADLIASGSKLPFVMANANYAAVKESEFGLLGITKPELSANIWVERQRNGMFAFYLNYKYQAYRKRFFDHFTAKPQIINWEIDGEDRNRINLTQASRERSTIDIIRVNASTTERSKYWLFQMEILQKIHSENPSLPLIYVINDLTEIENLTSYATSLGYFIPDQGTGFRKLEYIGKHPHGMIIISKKQFEDGIGSYRTDKPFCYVWDNMDIDRYMLMWDKLPFENDPEEDSDAERDDKIIHTTARQCIHAAWPIFEHYCSLVMANSCDTRFYVLDPHFDDYDDLASSCKAKSFKVKLWSDNETYETALANAKKYFPDSRESEPNIDEAKQKAMILAQWGFNGWRDSQESIVDHMLEKRGDCIISIPTGGGKSILFQGPAISRAMLTKKLSLVITPLRALMQDQVEELWRRGFINNVDYLSGDRLYPEVQNIYRKIRSGELALLFITPERFRVRSFINTLYQRMEIDGGLEYVVFDEAHCISQWGQDFRPDYRNAVLACNDFRQKYDFMFAMFSATVTTQVESDIRSFLPDIQRLGQAPEDYNPIRQHIGISFEITEHEDESRIKNIVQYINDKKIDFDKSCMIVFCRTHRQCEETADALSIICTSKDASKILLKCAGHIGYYHAGLDADHRNDIYEKFKRTDGVEPIYILCATKAFGMGMDIPNVHYVVHYNPPSVLEDYLQEVGRAGRSTEKYEEAFPDGSQIPALCLTSKDDFKKLKDLLVKSQMSWSNLTDAKEKILEFIQQFQTIEKTKTEPVVVPFGVWVKNAEVFNDTTASRLAFHWLDHIGYIKQRYLGQTCLDVTLCDEQKSYYGRPYTSVVYQYLCNQVKQKETRALVSVKDIREELKLSMPKIVNEIIRGMEKGKLHLNNTMQCRLIPRRYCEAKYMIKHNDNRFALHIIMEGLRNLLSECKKNVPVDFGPEQREQIFKHLLDDVHYDDLIEDKNDIYMPWYADKNLNAPRGAVIKAETFRRNIITRMGAQMFNILNYIPGINYRAIKSEENVIAEVTVKNDNWREFLSTLEDDCLKMLGFVCDQVGEFCWAQKIIEFGWTSKGVRYYEDVLSVLQHLQYVEHSPLIETGIEVLTTNLSADTIDDGFDEHSPMYKYRQDFDNQERIKKVRLACMNIFTTIKKDVQSSFIQRYFQCRNYDDYLSLAGEYIPDGSDLMKELTEEALKLEEEKMYGNEAKKIPVNLEQIAIYEQPKNVHINVLAGPGSGKTHMLTMRCAQLIYKEHVEPSHLLVLAYNRAVVVELRNRLNALFSRLGMSRMANQLHVYTFHALAKKCMGRMLDNIKTELWETSFLSYLKNNEIDFRAHMPQIEFVLVDEFQDITEIRLESLLSIHRIFPDAKFFTIGDINQSIYGFDRVPKDQWGRKLKVSPEEYAQALNPQPYYDKLYSALNPKQLTMFTNYRSYQGILDKSKEFLPQGVNVPKSASSIMEYEPREEYVYECADKKWFEELPNVIAWAQEQNKLAESIDDNDRLRNLRHINTIAIFFRSNNEVYRGYSKIKNQIPENARIRIQGESLCELWREREVYYLINTLMKHKDELVDLHNNKTANGIREFIKKKMDASPNWDAFMLDVTYTLVLNYIDSIRADNQSHTWKDMAEYIKDVASKDDGGQVYKIYDNYRNERILQDDKLTIVLTTMHKVKGLEFDIVITTPSFSNLPLVLHREYEEGTTPIAMEDDLADMEEEKRLMFVAYTRAKKRLYIFTGQREKALNNHSIYIAPDYEALRYTEPKANMDKYYLSFTAKNDNFTKNEYIQNHVKKDDPIEVRVGDQWGNYYIVHNGSYIGRLSSRSAIQSRAKDDDIRSLDNFFVSNVFIWTYEDTLNSDTANNTDFAKHWSQEAQQIGYIYVVQIAGFGTKI</sequence>
<dbReference type="GO" id="GO:0003677">
    <property type="term" value="F:DNA binding"/>
    <property type="evidence" value="ECO:0007669"/>
    <property type="project" value="UniProtKB-KW"/>
</dbReference>
<gene>
    <name evidence="14" type="ORF">C800_02402</name>
</gene>
<dbReference type="PROSITE" id="PS51198">
    <property type="entry name" value="UVRD_HELICASE_ATP_BIND"/>
    <property type="match status" value="1"/>
</dbReference>
<organism evidence="14 15">
    <name type="scientific">Phocaeicola vulgatus dnLKV7</name>
    <dbReference type="NCBI Taxonomy" id="1235786"/>
    <lineage>
        <taxon>Bacteria</taxon>
        <taxon>Pseudomonadati</taxon>
        <taxon>Bacteroidota</taxon>
        <taxon>Bacteroidia</taxon>
        <taxon>Bacteroidales</taxon>
        <taxon>Bacteroidaceae</taxon>
        <taxon>Phocaeicola</taxon>
    </lineage>
</organism>
<dbReference type="PATRIC" id="fig|1235786.3.peg.2506"/>
<dbReference type="SUPFAM" id="SSF52540">
    <property type="entry name" value="P-loop containing nucleoside triphosphate hydrolases"/>
    <property type="match status" value="2"/>
</dbReference>
<dbReference type="GO" id="GO:0005524">
    <property type="term" value="F:ATP binding"/>
    <property type="evidence" value="ECO:0007669"/>
    <property type="project" value="UniProtKB-UniRule"/>
</dbReference>
<evidence type="ECO:0000256" key="8">
    <source>
        <dbReference type="ARBA" id="ARBA00034617"/>
    </source>
</evidence>
<reference evidence="14 15" key="1">
    <citation type="submission" date="2013-04" db="EMBL/GenBank/DDBJ databases">
        <title>The Genome Sequence of Bacteroides vulgatus dnLKV7.</title>
        <authorList>
            <consortium name="The Broad Institute Genomics Platform"/>
            <consortium name="The Broad Institute Genome Sequencing Center for Infectious Disease"/>
            <person name="Earl A."/>
            <person name="Xavier R."/>
            <person name="Kuhn K."/>
            <person name="Stappenbeck T."/>
            <person name="Walker B."/>
            <person name="Young S."/>
            <person name="Zeng Q."/>
            <person name="Gargeya S."/>
            <person name="Fitzgerald M."/>
            <person name="Haas B."/>
            <person name="Abouelleil A."/>
            <person name="Allen A.W."/>
            <person name="Alvarado L."/>
            <person name="Arachchi H.M."/>
            <person name="Berlin A.M."/>
            <person name="Chapman S.B."/>
            <person name="Gainer-Dewar J."/>
            <person name="Goldberg J."/>
            <person name="Griggs A."/>
            <person name="Gujja S."/>
            <person name="Hansen M."/>
            <person name="Howarth C."/>
            <person name="Imamovic A."/>
            <person name="Ireland A."/>
            <person name="Larimer J."/>
            <person name="McCowan C."/>
            <person name="Murphy C."/>
            <person name="Pearson M."/>
            <person name="Poon T.W."/>
            <person name="Priest M."/>
            <person name="Roberts A."/>
            <person name="Saif S."/>
            <person name="Shea T."/>
            <person name="Sisk P."/>
            <person name="Sykes S."/>
            <person name="Wortman J."/>
            <person name="Nusbaum C."/>
            <person name="Birren B."/>
        </authorList>
    </citation>
    <scope>NUCLEOTIDE SEQUENCE [LARGE SCALE GENOMIC DNA]</scope>
    <source>
        <strain evidence="15">dnLKV7</strain>
    </source>
</reference>
<evidence type="ECO:0000313" key="14">
    <source>
        <dbReference type="EMBL" id="EOS02889.1"/>
    </source>
</evidence>
<feature type="binding site" evidence="10">
    <location>
        <begin position="1922"/>
        <end position="1929"/>
    </location>
    <ligand>
        <name>ATP</name>
        <dbReference type="ChEBI" id="CHEBI:30616"/>
    </ligand>
</feature>
<feature type="domain" description="Helicase ATP-binding" evidence="11">
    <location>
        <begin position="1063"/>
        <end position="1245"/>
    </location>
</feature>
<dbReference type="EC" id="5.6.2.4" evidence="9"/>
<proteinExistence type="inferred from homology"/>
<dbReference type="PANTHER" id="PTHR13710:SF105">
    <property type="entry name" value="ATP-DEPENDENT DNA HELICASE Q1"/>
    <property type="match status" value="1"/>
</dbReference>
<dbReference type="InterPro" id="IPR011545">
    <property type="entry name" value="DEAD/DEAH_box_helicase_dom"/>
</dbReference>
<keyword evidence="5 10" id="KW-0067">ATP-binding</keyword>
<evidence type="ECO:0000256" key="3">
    <source>
        <dbReference type="ARBA" id="ARBA00022801"/>
    </source>
</evidence>
<dbReference type="Gene3D" id="3.30.420.10">
    <property type="entry name" value="Ribonuclease H-like superfamily/Ribonuclease H"/>
    <property type="match status" value="1"/>
</dbReference>
<evidence type="ECO:0000256" key="4">
    <source>
        <dbReference type="ARBA" id="ARBA00022806"/>
    </source>
</evidence>